<dbReference type="GO" id="GO:0000049">
    <property type="term" value="F:tRNA binding"/>
    <property type="evidence" value="ECO:0007669"/>
    <property type="project" value="TreeGrafter"/>
</dbReference>
<evidence type="ECO:0000256" key="5">
    <source>
        <dbReference type="ARBA" id="ARBA00022679"/>
    </source>
</evidence>
<dbReference type="GO" id="GO:0008033">
    <property type="term" value="P:tRNA processing"/>
    <property type="evidence" value="ECO:0007669"/>
    <property type="project" value="UniProtKB-KW"/>
</dbReference>
<dbReference type="Pfam" id="PF01300">
    <property type="entry name" value="Sua5_yciO_yrdC"/>
    <property type="match status" value="1"/>
</dbReference>
<dbReference type="AlphaFoldDB" id="A0AAE9MU13"/>
<evidence type="ECO:0000256" key="2">
    <source>
        <dbReference type="ARBA" id="ARBA00007663"/>
    </source>
</evidence>
<comment type="similarity">
    <text evidence="2">Belongs to the SUA5 family.</text>
</comment>
<dbReference type="InterPro" id="IPR017945">
    <property type="entry name" value="DHBP_synth_RibB-like_a/b_dom"/>
</dbReference>
<evidence type="ECO:0000256" key="7">
    <source>
        <dbReference type="ARBA" id="ARBA00022695"/>
    </source>
</evidence>
<proteinExistence type="inferred from homology"/>
<dbReference type="InterPro" id="IPR006070">
    <property type="entry name" value="Sua5-like_dom"/>
</dbReference>
<comment type="subcellular location">
    <subcellularLocation>
        <location evidence="1">Cytoplasm</location>
    </subcellularLocation>
</comment>
<dbReference type="GO" id="GO:0006450">
    <property type="term" value="P:regulation of translational fidelity"/>
    <property type="evidence" value="ECO:0007669"/>
    <property type="project" value="TreeGrafter"/>
</dbReference>
<gene>
    <name evidence="14" type="ORF">E4N74_05995</name>
    <name evidence="13" type="ORF">E4N76_06895</name>
</gene>
<evidence type="ECO:0000313" key="14">
    <source>
        <dbReference type="EMBL" id="UTY33620.1"/>
    </source>
</evidence>
<evidence type="ECO:0000256" key="9">
    <source>
        <dbReference type="ARBA" id="ARBA00022840"/>
    </source>
</evidence>
<keyword evidence="8" id="KW-0547">Nucleotide-binding</keyword>
<evidence type="ECO:0000259" key="12">
    <source>
        <dbReference type="PROSITE" id="PS51163"/>
    </source>
</evidence>
<dbReference type="InterPro" id="IPR050156">
    <property type="entry name" value="TC-AMP_synthase_SUA5"/>
</dbReference>
<accession>A0AAE9MU13</accession>
<keyword evidence="7" id="KW-0548">Nucleotidyltransferase</keyword>
<evidence type="ECO:0000256" key="1">
    <source>
        <dbReference type="ARBA" id="ARBA00004496"/>
    </source>
</evidence>
<dbReference type="Proteomes" id="UP001059401">
    <property type="component" value="Chromosome"/>
</dbReference>
<dbReference type="GO" id="GO:0003725">
    <property type="term" value="F:double-stranded RNA binding"/>
    <property type="evidence" value="ECO:0007669"/>
    <property type="project" value="InterPro"/>
</dbReference>
<dbReference type="GO" id="GO:0005737">
    <property type="term" value="C:cytoplasm"/>
    <property type="evidence" value="ECO:0007669"/>
    <property type="project" value="UniProtKB-SubCell"/>
</dbReference>
<dbReference type="EMBL" id="CP038802">
    <property type="protein sequence ID" value="UTY28753.1"/>
    <property type="molecule type" value="Genomic_DNA"/>
</dbReference>
<keyword evidence="4" id="KW-0963">Cytoplasm</keyword>
<evidence type="ECO:0000256" key="10">
    <source>
        <dbReference type="ARBA" id="ARBA00029774"/>
    </source>
</evidence>
<evidence type="ECO:0000256" key="11">
    <source>
        <dbReference type="ARBA" id="ARBA00048366"/>
    </source>
</evidence>
<dbReference type="GO" id="GO:0005524">
    <property type="term" value="F:ATP binding"/>
    <property type="evidence" value="ECO:0007669"/>
    <property type="project" value="UniProtKB-KW"/>
</dbReference>
<dbReference type="EC" id="2.7.7.87" evidence="3"/>
<name>A0AAE9MU13_9SPIR</name>
<dbReference type="RefSeq" id="WP_044979459.1">
    <property type="nucleotide sequence ID" value="NZ_CP009228.1"/>
</dbReference>
<reference evidence="14" key="1">
    <citation type="submission" date="2019-04" db="EMBL/GenBank/DDBJ databases">
        <title>Whole genome sequencing of oral phylogroup 2 treponemes.</title>
        <authorList>
            <person name="Chan Y."/>
            <person name="Zeng H.H."/>
            <person name="Yu X.L."/>
            <person name="Leung W.K."/>
            <person name="Watt R.M."/>
        </authorList>
    </citation>
    <scope>NUCLEOTIDE SEQUENCE</scope>
    <source>
        <strain evidence="14">OMZ 835</strain>
        <strain evidence="13">OMZ 847</strain>
    </source>
</reference>
<evidence type="ECO:0000256" key="8">
    <source>
        <dbReference type="ARBA" id="ARBA00022741"/>
    </source>
</evidence>
<keyword evidence="9" id="KW-0067">ATP-binding</keyword>
<evidence type="ECO:0000313" key="16">
    <source>
        <dbReference type="Proteomes" id="UP001059401"/>
    </source>
</evidence>
<dbReference type="Proteomes" id="UP001058682">
    <property type="component" value="Chromosome"/>
</dbReference>
<comment type="catalytic activity">
    <reaction evidence="11">
        <text>L-threonine + hydrogencarbonate + ATP = L-threonylcarbamoyladenylate + diphosphate + H2O</text>
        <dbReference type="Rhea" id="RHEA:36407"/>
        <dbReference type="ChEBI" id="CHEBI:15377"/>
        <dbReference type="ChEBI" id="CHEBI:17544"/>
        <dbReference type="ChEBI" id="CHEBI:30616"/>
        <dbReference type="ChEBI" id="CHEBI:33019"/>
        <dbReference type="ChEBI" id="CHEBI:57926"/>
        <dbReference type="ChEBI" id="CHEBI:73682"/>
        <dbReference type="EC" id="2.7.7.87"/>
    </reaction>
</comment>
<keyword evidence="5" id="KW-0808">Transferase</keyword>
<dbReference type="EMBL" id="CP038804">
    <property type="protein sequence ID" value="UTY33620.1"/>
    <property type="molecule type" value="Genomic_DNA"/>
</dbReference>
<sequence>MVISKQDPKALELAVSILKKGEIIIIPTDTVYGFSGIIPFTKEKIIKIKKRGAEKSFIGLIEKPQDIYKYTDTFIPSYILELWPAPLSIIVKDRTGGGTSAFRCPDDKWLRDLIGKTGSPIYSTSVNYSGEPVLSNIGDIIREFEDKVSLIIDGGEQKGLASTIVSLIDKEPCIIRQGSLNLSFLTSSEKLSK</sequence>
<dbReference type="Gene3D" id="3.90.870.10">
    <property type="entry name" value="DHBP synthase"/>
    <property type="match status" value="1"/>
</dbReference>
<keyword evidence="16" id="KW-1185">Reference proteome</keyword>
<dbReference type="KEGG" id="tpk:JO40_12120"/>
<feature type="domain" description="YrdC-like" evidence="12">
    <location>
        <begin position="8"/>
        <end position="180"/>
    </location>
</feature>
<organism evidence="14 15">
    <name type="scientific">Treponema putidum</name>
    <dbReference type="NCBI Taxonomy" id="221027"/>
    <lineage>
        <taxon>Bacteria</taxon>
        <taxon>Pseudomonadati</taxon>
        <taxon>Spirochaetota</taxon>
        <taxon>Spirochaetia</taxon>
        <taxon>Spirochaetales</taxon>
        <taxon>Treponemataceae</taxon>
        <taxon>Treponema</taxon>
    </lineage>
</organism>
<evidence type="ECO:0000313" key="15">
    <source>
        <dbReference type="Proteomes" id="UP001058682"/>
    </source>
</evidence>
<evidence type="ECO:0000256" key="6">
    <source>
        <dbReference type="ARBA" id="ARBA00022694"/>
    </source>
</evidence>
<dbReference type="PROSITE" id="PS51163">
    <property type="entry name" value="YRDC"/>
    <property type="match status" value="1"/>
</dbReference>
<dbReference type="GO" id="GO:0061710">
    <property type="term" value="F:L-threonylcarbamoyladenylate synthase"/>
    <property type="evidence" value="ECO:0007669"/>
    <property type="project" value="UniProtKB-EC"/>
</dbReference>
<dbReference type="PANTHER" id="PTHR17490">
    <property type="entry name" value="SUA5"/>
    <property type="match status" value="1"/>
</dbReference>
<dbReference type="PANTHER" id="PTHR17490:SF16">
    <property type="entry name" value="THREONYLCARBAMOYL-AMP SYNTHASE"/>
    <property type="match status" value="1"/>
</dbReference>
<dbReference type="SUPFAM" id="SSF55821">
    <property type="entry name" value="YrdC/RibB"/>
    <property type="match status" value="1"/>
</dbReference>
<evidence type="ECO:0000256" key="4">
    <source>
        <dbReference type="ARBA" id="ARBA00022490"/>
    </source>
</evidence>
<evidence type="ECO:0000256" key="3">
    <source>
        <dbReference type="ARBA" id="ARBA00012584"/>
    </source>
</evidence>
<evidence type="ECO:0000313" key="13">
    <source>
        <dbReference type="EMBL" id="UTY28753.1"/>
    </source>
</evidence>
<keyword evidence="6" id="KW-0819">tRNA processing</keyword>
<protein>
    <recommendedName>
        <fullName evidence="10">L-threonylcarbamoyladenylate synthase</fullName>
        <ecNumber evidence="3">2.7.7.87</ecNumber>
    </recommendedName>
    <alternativeName>
        <fullName evidence="10">L-threonylcarbamoyladenylate synthase</fullName>
    </alternativeName>
</protein>